<evidence type="ECO:0000313" key="3">
    <source>
        <dbReference type="EMBL" id="SUX23629.1"/>
    </source>
</evidence>
<protein>
    <recommendedName>
        <fullName evidence="5">Membrane-bound lysozyme-inhibitor of c-type lysozyme</fullName>
    </recommendedName>
</protein>
<gene>
    <name evidence="3" type="ORF">NCTC13294_01571</name>
</gene>
<organism evidence="3 4">
    <name type="scientific">Cardiobacterium valvarum</name>
    <dbReference type="NCBI Taxonomy" id="194702"/>
    <lineage>
        <taxon>Bacteria</taxon>
        <taxon>Pseudomonadati</taxon>
        <taxon>Pseudomonadota</taxon>
        <taxon>Gammaproteobacteria</taxon>
        <taxon>Cardiobacteriales</taxon>
        <taxon>Cardiobacteriaceae</taxon>
        <taxon>Cardiobacterium</taxon>
    </lineage>
</organism>
<name>A0A381E9R1_9GAMM</name>
<dbReference type="RefSeq" id="WP_174904602.1">
    <property type="nucleotide sequence ID" value="NZ_JBHLZC010000002.1"/>
</dbReference>
<reference evidence="3 4" key="1">
    <citation type="submission" date="2018-06" db="EMBL/GenBank/DDBJ databases">
        <authorList>
            <consortium name="Pathogen Informatics"/>
            <person name="Doyle S."/>
        </authorList>
    </citation>
    <scope>NUCLEOTIDE SEQUENCE [LARGE SCALE GENOMIC DNA]</scope>
    <source>
        <strain evidence="3 4">NCTC13294</strain>
    </source>
</reference>
<feature type="chain" id="PRO_5016740145" description="Membrane-bound lysozyme-inhibitor of c-type lysozyme" evidence="2">
    <location>
        <begin position="24"/>
        <end position="148"/>
    </location>
</feature>
<evidence type="ECO:0000256" key="2">
    <source>
        <dbReference type="SAM" id="SignalP"/>
    </source>
</evidence>
<feature type="compositionally biased region" description="Basic and acidic residues" evidence="1">
    <location>
        <begin position="127"/>
        <end position="148"/>
    </location>
</feature>
<dbReference type="AlphaFoldDB" id="A0A381E9R1"/>
<dbReference type="PROSITE" id="PS51257">
    <property type="entry name" value="PROKAR_LIPOPROTEIN"/>
    <property type="match status" value="1"/>
</dbReference>
<dbReference type="Proteomes" id="UP000254572">
    <property type="component" value="Unassembled WGS sequence"/>
</dbReference>
<keyword evidence="2" id="KW-0732">Signal</keyword>
<evidence type="ECO:0000313" key="4">
    <source>
        <dbReference type="Proteomes" id="UP000254572"/>
    </source>
</evidence>
<keyword evidence="4" id="KW-1185">Reference proteome</keyword>
<feature type="compositionally biased region" description="Low complexity" evidence="1">
    <location>
        <begin position="35"/>
        <end position="50"/>
    </location>
</feature>
<dbReference type="EMBL" id="UFUW01000001">
    <property type="protein sequence ID" value="SUX23629.1"/>
    <property type="molecule type" value="Genomic_DNA"/>
</dbReference>
<sequence>MKKHALSLLAAACLLAACGGGNKTPPADPAPAPPEADAAAAQQAVEQPAVGGEKDAHGCMPSAGQTWSTMRNECVQIFDAADIQLIDPANDTLAVYVILSQDKKKAEVFAADLPDGVILNASKGGYKSKDGKVRLTKGKGKDEWKIRK</sequence>
<proteinExistence type="predicted"/>
<evidence type="ECO:0000256" key="1">
    <source>
        <dbReference type="SAM" id="MobiDB-lite"/>
    </source>
</evidence>
<accession>A0A381E9R1</accession>
<feature type="region of interest" description="Disordered" evidence="1">
    <location>
        <begin position="23"/>
        <end position="64"/>
    </location>
</feature>
<feature type="region of interest" description="Disordered" evidence="1">
    <location>
        <begin position="124"/>
        <end position="148"/>
    </location>
</feature>
<evidence type="ECO:0008006" key="5">
    <source>
        <dbReference type="Google" id="ProtNLM"/>
    </source>
</evidence>
<feature type="signal peptide" evidence="2">
    <location>
        <begin position="1"/>
        <end position="23"/>
    </location>
</feature>